<keyword evidence="7" id="KW-1185">Reference proteome</keyword>
<dbReference type="GO" id="GO:0005930">
    <property type="term" value="C:axoneme"/>
    <property type="evidence" value="ECO:0007669"/>
    <property type="project" value="UniProtKB-SubCell"/>
</dbReference>
<dbReference type="PANTHER" id="PTHR20899:SF1">
    <property type="entry name" value="PIERCER OF MICROTUBULE WALL 1 PROTEIN"/>
    <property type="match status" value="1"/>
</dbReference>
<sequence length="124" mass="14471">MDTEERQEVENAPLQTSDVYKVDKDLPKRFNNPDCFRGYSKRVIHPLYQTTNQIYGSRKPTVHEMPVIFNGSYRKFTEHLLKTGMYQNNSFNTSLDKNIVSRPSTIAMLHDPPHTFCFRADGKE</sequence>
<protein>
    <submittedName>
        <fullName evidence="6">Uncharacterized protein</fullName>
    </submittedName>
</protein>
<dbReference type="InterPro" id="IPR026507">
    <property type="entry name" value="PIRC1/2"/>
</dbReference>
<accession>A0ABD1JZR0</accession>
<organism evidence="6 7">
    <name type="scientific">Coilia grayii</name>
    <name type="common">Gray's grenadier anchovy</name>
    <dbReference type="NCBI Taxonomy" id="363190"/>
    <lineage>
        <taxon>Eukaryota</taxon>
        <taxon>Metazoa</taxon>
        <taxon>Chordata</taxon>
        <taxon>Craniata</taxon>
        <taxon>Vertebrata</taxon>
        <taxon>Euteleostomi</taxon>
        <taxon>Actinopterygii</taxon>
        <taxon>Neopterygii</taxon>
        <taxon>Teleostei</taxon>
        <taxon>Clupei</taxon>
        <taxon>Clupeiformes</taxon>
        <taxon>Clupeoidei</taxon>
        <taxon>Engraulidae</taxon>
        <taxon>Coilinae</taxon>
        <taxon>Coilia</taxon>
    </lineage>
</organism>
<dbReference type="EMBL" id="JBHFQA010000010">
    <property type="protein sequence ID" value="KAL2092325.1"/>
    <property type="molecule type" value="Genomic_DNA"/>
</dbReference>
<evidence type="ECO:0000256" key="4">
    <source>
        <dbReference type="ARBA" id="ARBA00023273"/>
    </source>
</evidence>
<dbReference type="Pfam" id="PF14892">
    <property type="entry name" value="PIRC1_2"/>
    <property type="match status" value="1"/>
</dbReference>
<gene>
    <name evidence="6" type="ORF">ACEWY4_012123</name>
</gene>
<dbReference type="Proteomes" id="UP001591681">
    <property type="component" value="Unassembled WGS sequence"/>
</dbReference>
<keyword evidence="3" id="KW-0206">Cytoskeleton</keyword>
<dbReference type="PANTHER" id="PTHR20899">
    <property type="entry name" value="PIERCE HOMOLOG"/>
    <property type="match status" value="1"/>
</dbReference>
<reference evidence="6 7" key="1">
    <citation type="submission" date="2024-09" db="EMBL/GenBank/DDBJ databases">
        <title>A chromosome-level genome assembly of Gray's grenadier anchovy, Coilia grayii.</title>
        <authorList>
            <person name="Fu Z."/>
        </authorList>
    </citation>
    <scope>NUCLEOTIDE SEQUENCE [LARGE SCALE GENOMIC DNA]</scope>
    <source>
        <strain evidence="6">G4</strain>
        <tissue evidence="6">Muscle</tissue>
    </source>
</reference>
<evidence type="ECO:0000256" key="5">
    <source>
        <dbReference type="ARBA" id="ARBA00038014"/>
    </source>
</evidence>
<evidence type="ECO:0000256" key="3">
    <source>
        <dbReference type="ARBA" id="ARBA00023212"/>
    </source>
</evidence>
<evidence type="ECO:0000256" key="2">
    <source>
        <dbReference type="ARBA" id="ARBA00022490"/>
    </source>
</evidence>
<comment type="subcellular location">
    <subcellularLocation>
        <location evidence="1">Cytoplasm</location>
        <location evidence="1">Cytoskeleton</location>
        <location evidence="1">Cilium axoneme</location>
    </subcellularLocation>
</comment>
<evidence type="ECO:0000256" key="1">
    <source>
        <dbReference type="ARBA" id="ARBA00004430"/>
    </source>
</evidence>
<name>A0ABD1JZR0_9TELE</name>
<dbReference type="AlphaFoldDB" id="A0ABD1JZR0"/>
<keyword evidence="2" id="KW-0963">Cytoplasm</keyword>
<evidence type="ECO:0000313" key="6">
    <source>
        <dbReference type="EMBL" id="KAL2092325.1"/>
    </source>
</evidence>
<comment type="similarity">
    <text evidence="5">Belongs to the PIERCE1 family.</text>
</comment>
<proteinExistence type="inferred from homology"/>
<keyword evidence="4" id="KW-0966">Cell projection</keyword>
<comment type="caution">
    <text evidence="6">The sequence shown here is derived from an EMBL/GenBank/DDBJ whole genome shotgun (WGS) entry which is preliminary data.</text>
</comment>
<evidence type="ECO:0000313" key="7">
    <source>
        <dbReference type="Proteomes" id="UP001591681"/>
    </source>
</evidence>